<keyword evidence="4 5" id="KW-0949">S-adenosyl-L-methionine</keyword>
<comment type="caution">
    <text evidence="7">The sequence shown here is derived from an EMBL/GenBank/DDBJ whole genome shotgun (WGS) entry which is preliminary data.</text>
</comment>
<feature type="region of interest" description="Disordered" evidence="6">
    <location>
        <begin position="1"/>
        <end position="25"/>
    </location>
</feature>
<evidence type="ECO:0000256" key="3">
    <source>
        <dbReference type="ARBA" id="ARBA00022679"/>
    </source>
</evidence>
<proteinExistence type="inferred from homology"/>
<evidence type="ECO:0000256" key="2">
    <source>
        <dbReference type="ARBA" id="ARBA00022603"/>
    </source>
</evidence>
<evidence type="ECO:0000313" key="7">
    <source>
        <dbReference type="EMBL" id="KAK7059147.1"/>
    </source>
</evidence>
<keyword evidence="2 5" id="KW-0489">Methyltransferase</keyword>
<dbReference type="PANTHER" id="PTHR14614">
    <property type="entry name" value="HEPATOCELLULAR CARCINOMA-ASSOCIATED ANTIGEN"/>
    <property type="match status" value="1"/>
</dbReference>
<dbReference type="InterPro" id="IPR029063">
    <property type="entry name" value="SAM-dependent_MTases_sf"/>
</dbReference>
<evidence type="ECO:0000256" key="6">
    <source>
        <dbReference type="SAM" id="MobiDB-lite"/>
    </source>
</evidence>
<dbReference type="GO" id="GO:0032259">
    <property type="term" value="P:methylation"/>
    <property type="evidence" value="ECO:0007669"/>
    <property type="project" value="UniProtKB-KW"/>
</dbReference>
<dbReference type="Proteomes" id="UP001383192">
    <property type="component" value="Unassembled WGS sequence"/>
</dbReference>
<dbReference type="PROSITE" id="PS51560">
    <property type="entry name" value="SAM_MT_NNT1"/>
    <property type="match status" value="1"/>
</dbReference>
<evidence type="ECO:0000256" key="5">
    <source>
        <dbReference type="HAMAP-Rule" id="MF_03223"/>
    </source>
</evidence>
<evidence type="ECO:0000313" key="8">
    <source>
        <dbReference type="Proteomes" id="UP001383192"/>
    </source>
</evidence>
<dbReference type="InterPro" id="IPR025784">
    <property type="entry name" value="EFM7"/>
</dbReference>
<dbReference type="GO" id="GO:0005737">
    <property type="term" value="C:cytoplasm"/>
    <property type="evidence" value="ECO:0007669"/>
    <property type="project" value="UniProtKB-SubCell"/>
</dbReference>
<dbReference type="InterPro" id="IPR019410">
    <property type="entry name" value="Methyltransf_16"/>
</dbReference>
<keyword evidence="3 5" id="KW-0808">Transferase</keyword>
<comment type="subcellular location">
    <subcellularLocation>
        <location evidence="5">Cytoplasm</location>
    </subcellularLocation>
</comment>
<dbReference type="GO" id="GO:0016279">
    <property type="term" value="F:protein-lysine N-methyltransferase activity"/>
    <property type="evidence" value="ECO:0007669"/>
    <property type="project" value="UniProtKB-UniRule"/>
</dbReference>
<dbReference type="AlphaFoldDB" id="A0AAW0E2Q8"/>
<name>A0AAW0E2Q8_9AGAR</name>
<dbReference type="HAMAP" id="MF_03223">
    <property type="entry name" value="Methyltr_EFM7"/>
    <property type="match status" value="1"/>
</dbReference>
<feature type="binding site" evidence="5">
    <location>
        <position position="99"/>
    </location>
    <ligand>
        <name>S-adenosyl-L-methionine</name>
        <dbReference type="ChEBI" id="CHEBI:59789"/>
    </ligand>
</feature>
<protein>
    <recommendedName>
        <fullName evidence="5">Protein N-terminal and lysine N-methyltransferase EFM7</fullName>
        <ecNumber evidence="5">2.1.1.-</ecNumber>
    </recommendedName>
    <alternativeName>
        <fullName evidence="5">Elongation factor methyltransferase 7</fullName>
    </alternativeName>
</protein>
<evidence type="ECO:0000256" key="1">
    <source>
        <dbReference type="ARBA" id="ARBA00022490"/>
    </source>
</evidence>
<organism evidence="7 8">
    <name type="scientific">Paramarasmius palmivorus</name>
    <dbReference type="NCBI Taxonomy" id="297713"/>
    <lineage>
        <taxon>Eukaryota</taxon>
        <taxon>Fungi</taxon>
        <taxon>Dikarya</taxon>
        <taxon>Basidiomycota</taxon>
        <taxon>Agaricomycotina</taxon>
        <taxon>Agaricomycetes</taxon>
        <taxon>Agaricomycetidae</taxon>
        <taxon>Agaricales</taxon>
        <taxon>Marasmiineae</taxon>
        <taxon>Marasmiaceae</taxon>
        <taxon>Paramarasmius</taxon>
    </lineage>
</organism>
<dbReference type="Gene3D" id="3.40.50.150">
    <property type="entry name" value="Vaccinia Virus protein VP39"/>
    <property type="match status" value="1"/>
</dbReference>
<feature type="binding site" evidence="5">
    <location>
        <position position="47"/>
    </location>
    <ligand>
        <name>S-adenosyl-L-methionine</name>
        <dbReference type="ChEBI" id="CHEBI:59789"/>
    </ligand>
</feature>
<dbReference type="CDD" id="cd02440">
    <property type="entry name" value="AdoMet_MTases"/>
    <property type="match status" value="1"/>
</dbReference>
<accession>A0AAW0E2Q8</accession>
<dbReference type="SUPFAM" id="SSF53335">
    <property type="entry name" value="S-adenosyl-L-methionine-dependent methyltransferases"/>
    <property type="match status" value="1"/>
</dbReference>
<dbReference type="Pfam" id="PF10294">
    <property type="entry name" value="Methyltransf_16"/>
    <property type="match status" value="1"/>
</dbReference>
<reference evidence="7 8" key="1">
    <citation type="submission" date="2024-01" db="EMBL/GenBank/DDBJ databases">
        <title>A draft genome for a cacao thread blight-causing isolate of Paramarasmius palmivorus.</title>
        <authorList>
            <person name="Baruah I.K."/>
            <person name="Bukari Y."/>
            <person name="Amoako-Attah I."/>
            <person name="Meinhardt L.W."/>
            <person name="Bailey B.A."/>
            <person name="Cohen S.P."/>
        </authorList>
    </citation>
    <scope>NUCLEOTIDE SEQUENCE [LARGE SCALE GENOMIC DNA]</scope>
    <source>
        <strain evidence="7 8">GH-12</strain>
    </source>
</reference>
<feature type="binding site" evidence="5">
    <location>
        <position position="132"/>
    </location>
    <ligand>
        <name>S-adenosyl-L-methionine</name>
        <dbReference type="ChEBI" id="CHEBI:59789"/>
    </ligand>
</feature>
<feature type="binding site" evidence="5">
    <location>
        <begin position="77"/>
        <end position="79"/>
    </location>
    <ligand>
        <name>S-adenosyl-L-methionine</name>
        <dbReference type="ChEBI" id="CHEBI:59789"/>
    </ligand>
</feature>
<dbReference type="EC" id="2.1.1.-" evidence="5"/>
<feature type="binding site" evidence="5">
    <location>
        <position position="148"/>
    </location>
    <ligand>
        <name>S-adenosyl-L-methionine</name>
        <dbReference type="ChEBI" id="CHEBI:59789"/>
    </ligand>
</feature>
<dbReference type="PANTHER" id="PTHR14614:SF10">
    <property type="entry name" value="PROTEIN N-TERMINAL AND LYSINE N-METHYLTRANSFERASE EFM7"/>
    <property type="match status" value="1"/>
</dbReference>
<gene>
    <name evidence="5 7" type="primary">EFM7</name>
    <name evidence="7" type="ORF">VNI00_001774</name>
</gene>
<comment type="function">
    <text evidence="5">S-adenosyl-L-methionine-dependent protein methyltransferase that trimethylates the N-terminal glycine 'Gly-2' of elongation factor 1-alpha, before also catalyzing the mono- and dimethylation of 'Lys-3'.</text>
</comment>
<sequence length="238" mass="27111">MNDDGLGLDDIFPEPPRPETPPPTVVSYKEHKIRLVGSHVLWGHYLWNASIALADCFSGEESSFRLDVKGKRVLELGAGGALPSIIAALNGAEKVFITDYPDKPLIENIQYNVDQNVPEELQNRVVVEGFIWGTPFQSTEKFDIIILSDLIFNHSQHEALLRTCEQCLSPTSPTQVLVFYSHHRPHLAHRDMEFFRLARERGWNCEQVVKRKFPPMFPEDSGEEEVRATVWGWSLTRS</sequence>
<feature type="compositionally biased region" description="Pro residues" evidence="6">
    <location>
        <begin position="13"/>
        <end position="24"/>
    </location>
</feature>
<dbReference type="EMBL" id="JAYKXP010000004">
    <property type="protein sequence ID" value="KAK7059147.1"/>
    <property type="molecule type" value="Genomic_DNA"/>
</dbReference>
<comment type="similarity">
    <text evidence="5">Belongs to the class I-like SAM-binding methyltransferase superfamily. EFM7 family.</text>
</comment>
<evidence type="ECO:0000256" key="4">
    <source>
        <dbReference type="ARBA" id="ARBA00022691"/>
    </source>
</evidence>
<dbReference type="GO" id="GO:0071885">
    <property type="term" value="F:N-terminal protein N-methyltransferase activity"/>
    <property type="evidence" value="ECO:0007669"/>
    <property type="project" value="UniProtKB-UniRule"/>
</dbReference>
<keyword evidence="1 5" id="KW-0963">Cytoplasm</keyword>
<keyword evidence="8" id="KW-1185">Reference proteome</keyword>